<dbReference type="PANTHER" id="PTHR10272:SF14">
    <property type="entry name" value="PAF ACETYLHYDROLASE FAMILY PROTEIN"/>
    <property type="match status" value="1"/>
</dbReference>
<keyword evidence="7" id="KW-1185">Reference proteome</keyword>
<feature type="chain" id="PRO_5034016204" description="1-alkyl-2-acetylglycerophosphocholine esterase" evidence="5">
    <location>
        <begin position="16"/>
        <end position="397"/>
    </location>
</feature>
<accession>A0A8H3WRL8</accession>
<comment type="caution">
    <text evidence="6">The sequence shown here is derived from an EMBL/GenBank/DDBJ whole genome shotgun (WGS) entry which is preliminary data.</text>
</comment>
<name>A0A8H3WRL8_9PEZI</name>
<keyword evidence="4" id="KW-0443">Lipid metabolism</keyword>
<evidence type="ECO:0000313" key="7">
    <source>
        <dbReference type="Proteomes" id="UP000434172"/>
    </source>
</evidence>
<dbReference type="GO" id="GO:0016042">
    <property type="term" value="P:lipid catabolic process"/>
    <property type="evidence" value="ECO:0007669"/>
    <property type="project" value="UniProtKB-KW"/>
</dbReference>
<feature type="signal peptide" evidence="5">
    <location>
        <begin position="1"/>
        <end position="15"/>
    </location>
</feature>
<protein>
    <recommendedName>
        <fullName evidence="1">1-alkyl-2-acetylglycerophosphocholine esterase</fullName>
        <ecNumber evidence="1">3.1.1.47</ecNumber>
    </recommendedName>
</protein>
<evidence type="ECO:0000313" key="6">
    <source>
        <dbReference type="EMBL" id="KAF0331655.1"/>
    </source>
</evidence>
<evidence type="ECO:0000256" key="5">
    <source>
        <dbReference type="SAM" id="SignalP"/>
    </source>
</evidence>
<dbReference type="AlphaFoldDB" id="A0A8H3WRL8"/>
<evidence type="ECO:0000256" key="4">
    <source>
        <dbReference type="ARBA" id="ARBA00023098"/>
    </source>
</evidence>
<dbReference type="Gene3D" id="3.40.50.1820">
    <property type="entry name" value="alpha/beta hydrolase"/>
    <property type="match status" value="1"/>
</dbReference>
<keyword evidence="5" id="KW-0732">Signal</keyword>
<dbReference type="OrthoDB" id="2363873at2759"/>
<gene>
    <name evidence="6" type="ORF">GQ607_000775</name>
</gene>
<proteinExistence type="predicted"/>
<dbReference type="EMBL" id="WOWK01000002">
    <property type="protein sequence ID" value="KAF0331655.1"/>
    <property type="molecule type" value="Genomic_DNA"/>
</dbReference>
<dbReference type="InterPro" id="IPR029058">
    <property type="entry name" value="AB_hydrolase_fold"/>
</dbReference>
<evidence type="ECO:0000256" key="3">
    <source>
        <dbReference type="ARBA" id="ARBA00022963"/>
    </source>
</evidence>
<dbReference type="EC" id="3.1.1.47" evidence="1"/>
<dbReference type="Proteomes" id="UP000434172">
    <property type="component" value="Unassembled WGS sequence"/>
</dbReference>
<reference evidence="6 7" key="1">
    <citation type="submission" date="2019-12" db="EMBL/GenBank/DDBJ databases">
        <title>A genome sequence resource for the geographically widespread anthracnose pathogen Colletotrichum asianum.</title>
        <authorList>
            <person name="Meng Y."/>
        </authorList>
    </citation>
    <scope>NUCLEOTIDE SEQUENCE [LARGE SCALE GENOMIC DNA]</scope>
    <source>
        <strain evidence="6 7">ICMP 18580</strain>
    </source>
</reference>
<dbReference type="PANTHER" id="PTHR10272">
    <property type="entry name" value="PLATELET-ACTIVATING FACTOR ACETYLHYDROLASE"/>
    <property type="match status" value="1"/>
</dbReference>
<sequence>MHLSVFTALITVASAVLIQGPPGPYSVARKVQAFEDSARWDPLAPADKPEKRRVATSAFIPVKKGNCSDDVVPYMTPITAKAMAGFSASLGFALPEDFFDNLEMAFCKVGEACKSRRDASRNKYPVVLFSPGLGGSRHMYGVLARSLASYGYVVLTLDHTYETGVVEFPDGSVVYGVVNATGSLAPAYLESLVETRRADFSFVIDQLQTPDVAAQLVAGTGASIDSGKVFVYGHSLGGATSAATILTDDRVLGGLNFDGAMYGPVPTEGSDKLLVLAGQPVLPQTVFPGVPSWNETYDKHQGPALIVTINGTMHPTFLDAPQLPPIKELLKNPDYTAALQGFLGTIDGDRAGQLTIDVVRTALHSVFDGKKDELCNIEKLGPELDLLKIKGLGCPQE</sequence>
<keyword evidence="2 6" id="KW-0378">Hydrolase</keyword>
<dbReference type="GO" id="GO:0003847">
    <property type="term" value="F:1-alkyl-2-acetylglycerophosphocholine esterase activity"/>
    <property type="evidence" value="ECO:0007669"/>
    <property type="project" value="UniProtKB-EC"/>
</dbReference>
<dbReference type="Pfam" id="PF03403">
    <property type="entry name" value="PAF-AH_p_II"/>
    <property type="match status" value="2"/>
</dbReference>
<keyword evidence="3" id="KW-0442">Lipid degradation</keyword>
<evidence type="ECO:0000256" key="1">
    <source>
        <dbReference type="ARBA" id="ARBA00013201"/>
    </source>
</evidence>
<evidence type="ECO:0000256" key="2">
    <source>
        <dbReference type="ARBA" id="ARBA00022801"/>
    </source>
</evidence>
<organism evidence="6 7">
    <name type="scientific">Colletotrichum asianum</name>
    <dbReference type="NCBI Taxonomy" id="702518"/>
    <lineage>
        <taxon>Eukaryota</taxon>
        <taxon>Fungi</taxon>
        <taxon>Dikarya</taxon>
        <taxon>Ascomycota</taxon>
        <taxon>Pezizomycotina</taxon>
        <taxon>Sordariomycetes</taxon>
        <taxon>Hypocreomycetidae</taxon>
        <taxon>Glomerellales</taxon>
        <taxon>Glomerellaceae</taxon>
        <taxon>Colletotrichum</taxon>
        <taxon>Colletotrichum gloeosporioides species complex</taxon>
    </lineage>
</organism>
<dbReference type="SUPFAM" id="SSF53474">
    <property type="entry name" value="alpha/beta-Hydrolases"/>
    <property type="match status" value="1"/>
</dbReference>